<dbReference type="Proteomes" id="UP001159427">
    <property type="component" value="Unassembled WGS sequence"/>
</dbReference>
<sequence length="154" mass="17519">LQFYKFKIEVNEITGLVIGKEIRKRCGNEGWHQDLDDVDRTTLRFLRAANSFIPDARDDGANMRNSNSFIPDARDDGANMRNCAFILRQPGSEFVIISGNGDWEYDFCEGADGEIYGRCQRMPLLRYAWNAAKSAVVRVFTFGLSTGLRALTYF</sequence>
<name>A0ABN8PJP5_9CNID</name>
<evidence type="ECO:0000313" key="1">
    <source>
        <dbReference type="EMBL" id="CAH3145343.1"/>
    </source>
</evidence>
<reference evidence="1 2" key="1">
    <citation type="submission" date="2022-05" db="EMBL/GenBank/DDBJ databases">
        <authorList>
            <consortium name="Genoscope - CEA"/>
            <person name="William W."/>
        </authorList>
    </citation>
    <scope>NUCLEOTIDE SEQUENCE [LARGE SCALE GENOMIC DNA]</scope>
</reference>
<dbReference type="EMBL" id="CALNXI010000890">
    <property type="protein sequence ID" value="CAH3145343.1"/>
    <property type="molecule type" value="Genomic_DNA"/>
</dbReference>
<accession>A0ABN8PJP5</accession>
<organism evidence="1 2">
    <name type="scientific">Porites evermanni</name>
    <dbReference type="NCBI Taxonomy" id="104178"/>
    <lineage>
        <taxon>Eukaryota</taxon>
        <taxon>Metazoa</taxon>
        <taxon>Cnidaria</taxon>
        <taxon>Anthozoa</taxon>
        <taxon>Hexacorallia</taxon>
        <taxon>Scleractinia</taxon>
        <taxon>Fungiina</taxon>
        <taxon>Poritidae</taxon>
        <taxon>Porites</taxon>
    </lineage>
</organism>
<gene>
    <name evidence="1" type="ORF">PEVE_00043489</name>
</gene>
<keyword evidence="2" id="KW-1185">Reference proteome</keyword>
<protein>
    <submittedName>
        <fullName evidence="1">Uncharacterized protein</fullName>
    </submittedName>
</protein>
<proteinExistence type="predicted"/>
<comment type="caution">
    <text evidence="1">The sequence shown here is derived from an EMBL/GenBank/DDBJ whole genome shotgun (WGS) entry which is preliminary data.</text>
</comment>
<feature type="non-terminal residue" evidence="1">
    <location>
        <position position="1"/>
    </location>
</feature>
<evidence type="ECO:0000313" key="2">
    <source>
        <dbReference type="Proteomes" id="UP001159427"/>
    </source>
</evidence>